<proteinExistence type="predicted"/>
<name>A0A0F9G6A5_9ZZZZ</name>
<protein>
    <submittedName>
        <fullName evidence="2">Uncharacterized protein</fullName>
    </submittedName>
</protein>
<keyword evidence="1" id="KW-0472">Membrane</keyword>
<dbReference type="EMBL" id="LAZR01027646">
    <property type="protein sequence ID" value="KKL65080.1"/>
    <property type="molecule type" value="Genomic_DNA"/>
</dbReference>
<feature type="transmembrane region" description="Helical" evidence="1">
    <location>
        <begin position="169"/>
        <end position="192"/>
    </location>
</feature>
<reference evidence="2" key="1">
    <citation type="journal article" date="2015" name="Nature">
        <title>Complex archaea that bridge the gap between prokaryotes and eukaryotes.</title>
        <authorList>
            <person name="Spang A."/>
            <person name="Saw J.H."/>
            <person name="Jorgensen S.L."/>
            <person name="Zaremba-Niedzwiedzka K."/>
            <person name="Martijn J."/>
            <person name="Lind A.E."/>
            <person name="van Eijk R."/>
            <person name="Schleper C."/>
            <person name="Guy L."/>
            <person name="Ettema T.J."/>
        </authorList>
    </citation>
    <scope>NUCLEOTIDE SEQUENCE</scope>
</reference>
<dbReference type="AlphaFoldDB" id="A0A0F9G6A5"/>
<keyword evidence="1" id="KW-0812">Transmembrane</keyword>
<sequence>MPFDNLRYRNYYFLINTTDGVFTAHIYLVEEFVYIDETLISPTQIKIDIEITNFNYSNDNSQLALITKLRSEGNYEERDVTLDEEEGYASEEKEVFIENGIYTGIFSWQETALVDGVEMPVVTNKLQFDDENHEWQMLLINYPRGNHIYHDPKVGIHVLRIHSGSQTSLLPFIITGTVISIVGVAVITGVIVKKKRRIIKW</sequence>
<comment type="caution">
    <text evidence="2">The sequence shown here is derived from an EMBL/GenBank/DDBJ whole genome shotgun (WGS) entry which is preliminary data.</text>
</comment>
<gene>
    <name evidence="2" type="ORF">LCGC14_2158570</name>
</gene>
<accession>A0A0F9G6A5</accession>
<keyword evidence="1" id="KW-1133">Transmembrane helix</keyword>
<evidence type="ECO:0000313" key="2">
    <source>
        <dbReference type="EMBL" id="KKL65080.1"/>
    </source>
</evidence>
<evidence type="ECO:0000256" key="1">
    <source>
        <dbReference type="SAM" id="Phobius"/>
    </source>
</evidence>
<organism evidence="2">
    <name type="scientific">marine sediment metagenome</name>
    <dbReference type="NCBI Taxonomy" id="412755"/>
    <lineage>
        <taxon>unclassified sequences</taxon>
        <taxon>metagenomes</taxon>
        <taxon>ecological metagenomes</taxon>
    </lineage>
</organism>